<evidence type="ECO:0000313" key="12">
    <source>
        <dbReference type="Proteomes" id="UP001633002"/>
    </source>
</evidence>
<dbReference type="SUPFAM" id="SSF52129">
    <property type="entry name" value="Caspase-like"/>
    <property type="match status" value="1"/>
</dbReference>
<comment type="caution">
    <text evidence="11">The sequence shown here is derived from an EMBL/GenBank/DDBJ whole genome shotgun (WGS) entry which is preliminary data.</text>
</comment>
<comment type="subcellular location">
    <subcellularLocation>
        <location evidence="2">Endoplasmic reticulum</location>
    </subcellularLocation>
    <subcellularLocation>
        <location evidence="3">Membrane</location>
    </subcellularLocation>
    <subcellularLocation>
        <location evidence="1">Mitochondrion</location>
    </subcellularLocation>
</comment>
<dbReference type="PANTHER" id="PTHR48182:SF2">
    <property type="entry name" value="PROTEIN SERAC1"/>
    <property type="match status" value="1"/>
</dbReference>
<dbReference type="GO" id="GO:0016020">
    <property type="term" value="C:membrane"/>
    <property type="evidence" value="ECO:0007669"/>
    <property type="project" value="UniProtKB-SubCell"/>
</dbReference>
<reference evidence="11 12" key="1">
    <citation type="submission" date="2024-09" db="EMBL/GenBank/DDBJ databases">
        <title>Chromosome-scale assembly of Riccia sorocarpa.</title>
        <authorList>
            <person name="Paukszto L."/>
        </authorList>
    </citation>
    <scope>NUCLEOTIDE SEQUENCE [LARGE SCALE GENOMIC DNA]</scope>
    <source>
        <strain evidence="11">LP-2024</strain>
        <tissue evidence="11">Aerial parts of the thallus</tissue>
    </source>
</reference>
<organism evidence="11 12">
    <name type="scientific">Riccia sorocarpa</name>
    <dbReference type="NCBI Taxonomy" id="122646"/>
    <lineage>
        <taxon>Eukaryota</taxon>
        <taxon>Viridiplantae</taxon>
        <taxon>Streptophyta</taxon>
        <taxon>Embryophyta</taxon>
        <taxon>Marchantiophyta</taxon>
        <taxon>Marchantiopsida</taxon>
        <taxon>Marchantiidae</taxon>
        <taxon>Marchantiales</taxon>
        <taxon>Ricciaceae</taxon>
        <taxon>Riccia</taxon>
    </lineage>
</organism>
<evidence type="ECO:0000256" key="1">
    <source>
        <dbReference type="ARBA" id="ARBA00004173"/>
    </source>
</evidence>
<dbReference type="Proteomes" id="UP001633002">
    <property type="component" value="Unassembled WGS sequence"/>
</dbReference>
<dbReference type="InterPro" id="IPR001309">
    <property type="entry name" value="Pept_C14_p20"/>
</dbReference>
<keyword evidence="12" id="KW-1185">Reference proteome</keyword>
<dbReference type="Pfam" id="PF00656">
    <property type="entry name" value="Peptidase_C14"/>
    <property type="match status" value="1"/>
</dbReference>
<evidence type="ECO:0000313" key="11">
    <source>
        <dbReference type="EMBL" id="KAL3691799.1"/>
    </source>
</evidence>
<dbReference type="Gene3D" id="3.40.50.1460">
    <property type="match status" value="1"/>
</dbReference>
<evidence type="ECO:0000256" key="8">
    <source>
        <dbReference type="RuleBase" id="RU003971"/>
    </source>
</evidence>
<evidence type="ECO:0000259" key="9">
    <source>
        <dbReference type="PROSITE" id="PS50207"/>
    </source>
</evidence>
<dbReference type="GO" id="GO:0005739">
    <property type="term" value="C:mitochondrion"/>
    <property type="evidence" value="ECO:0007669"/>
    <property type="project" value="UniProtKB-SubCell"/>
</dbReference>
<dbReference type="AlphaFoldDB" id="A0ABD3HN88"/>
<proteinExistence type="inferred from homology"/>
<dbReference type="Gene3D" id="3.40.50.1820">
    <property type="entry name" value="alpha/beta hydrolase"/>
    <property type="match status" value="2"/>
</dbReference>
<keyword evidence="5" id="KW-0256">Endoplasmic reticulum</keyword>
<evidence type="ECO:0000256" key="2">
    <source>
        <dbReference type="ARBA" id="ARBA00004240"/>
    </source>
</evidence>
<dbReference type="InterPro" id="IPR029030">
    <property type="entry name" value="Caspase-like_dom_sf"/>
</dbReference>
<evidence type="ECO:0000256" key="5">
    <source>
        <dbReference type="ARBA" id="ARBA00022824"/>
    </source>
</evidence>
<dbReference type="PROSITE" id="PS50207">
    <property type="entry name" value="CASPASE_P10"/>
    <property type="match status" value="1"/>
</dbReference>
<protein>
    <recommendedName>
        <fullName evidence="13">Caspase</fullName>
    </recommendedName>
</protein>
<evidence type="ECO:0000259" key="10">
    <source>
        <dbReference type="PROSITE" id="PS50208"/>
    </source>
</evidence>
<accession>A0ABD3HN88</accession>
<evidence type="ECO:0000256" key="6">
    <source>
        <dbReference type="ARBA" id="ARBA00023128"/>
    </source>
</evidence>
<evidence type="ECO:0000256" key="3">
    <source>
        <dbReference type="ARBA" id="ARBA00004370"/>
    </source>
</evidence>
<dbReference type="GO" id="GO:0005783">
    <property type="term" value="C:endoplasmic reticulum"/>
    <property type="evidence" value="ECO:0007669"/>
    <property type="project" value="UniProtKB-SubCell"/>
</dbReference>
<dbReference type="EMBL" id="JBJQOH010000003">
    <property type="protein sequence ID" value="KAL3691799.1"/>
    <property type="molecule type" value="Genomic_DNA"/>
</dbReference>
<dbReference type="InterPro" id="IPR052374">
    <property type="entry name" value="SERAC1"/>
</dbReference>
<dbReference type="InterPro" id="IPR029058">
    <property type="entry name" value="AB_hydrolase_fold"/>
</dbReference>
<feature type="domain" description="Caspase family p10" evidence="9">
    <location>
        <begin position="897"/>
        <end position="987"/>
    </location>
</feature>
<keyword evidence="6" id="KW-0496">Mitochondrion</keyword>
<keyword evidence="7" id="KW-0472">Membrane</keyword>
<dbReference type="SUPFAM" id="SSF53474">
    <property type="entry name" value="alpha/beta-Hydrolases"/>
    <property type="match status" value="2"/>
</dbReference>
<name>A0ABD3HN88_9MARC</name>
<dbReference type="PANTHER" id="PTHR48182">
    <property type="entry name" value="PROTEIN SERAC1"/>
    <property type="match status" value="1"/>
</dbReference>
<feature type="domain" description="Caspase family p20" evidence="10">
    <location>
        <begin position="783"/>
        <end position="890"/>
    </location>
</feature>
<comment type="similarity">
    <text evidence="4 8">Belongs to the peptidase C14A family.</text>
</comment>
<dbReference type="InterPro" id="IPR002138">
    <property type="entry name" value="Pept_C14_p10"/>
</dbReference>
<evidence type="ECO:0000256" key="7">
    <source>
        <dbReference type="ARBA" id="ARBA00023136"/>
    </source>
</evidence>
<dbReference type="SMART" id="SM00115">
    <property type="entry name" value="CASc"/>
    <property type="match status" value="1"/>
</dbReference>
<dbReference type="PROSITE" id="PS50208">
    <property type="entry name" value="CASPASE_P20"/>
    <property type="match status" value="1"/>
</dbReference>
<dbReference type="InterPro" id="IPR015917">
    <property type="entry name" value="Pept_C14A"/>
</dbReference>
<evidence type="ECO:0000256" key="4">
    <source>
        <dbReference type="ARBA" id="ARBA00010134"/>
    </source>
</evidence>
<gene>
    <name evidence="11" type="ORF">R1sor_005450</name>
</gene>
<dbReference type="InterPro" id="IPR011600">
    <property type="entry name" value="Pept_C14_caspase"/>
</dbReference>
<evidence type="ECO:0008006" key="13">
    <source>
        <dbReference type="Google" id="ProtNLM"/>
    </source>
</evidence>
<sequence length="988" mass="112165">MERQERQETPKKINDSVYEFYRGEDYKLEVVAFHGLCFDTYEDAYTTTWQDKDGTKCWLRDFIADKCPEAHVLSVSYDSCAKVSNEAGRMTFSNLGRILVQDLIHLAEVGQRGCPVVLIGYCLGGLVIQQLCIEAEKQYDQAPDGASKGRLDKFLTNVRTLLYLDTPRAGSSLGDYLRETYKCKGPVLEYLSKSSASLSSLNREFDSLVLEREWKQFICWYCYATKGWDSSIELTPALKVVTEASARRDAGELFTIEADHSGKAVSTAWSTNLVEVWDKLHNQTKQFIKMPAKDTCLGLKLNDSVYEFYRGEDYELEVVAFHGLCFDTYKNAYITTWLDKDERRCWLRDFIGKQHKKSRVLSVSYDSCAKKSNEGGKMSFSKLGQILVENVIHLAKVGKQGCPVVLIGYGLGGLVIQQLCTEAKKQIDQAPDPASKGLLEKFLKNVRAILYLDTPRAGSSLGDYLREKHQCEGPVLEYLIESYTSLSSLNREFDSLVVERQWKRCICWYRCATEVWNSIIKLTPGLEVVTERSARRDAEDLTTITADHSGKAVSTAWDELVQVWNNLHEKVRTIRKTKLPSSVPYLLRSRKVQKILKKGRCPLILVGHGLGGLVIKDLCNKTMDEVAKNGMNPDQLQALEAFVRSVCGIAYYGTSHTGYEYSSRGISPEFVGRLNSDFKWFITNHGCKELVVGETRPTLLTDSNESVIVDEFSASHGIQRNSFFPVAADHSSICKPESPLSNSFLYLKHFIHTTMQEVEYRNLNVRRKKRRGMAIIISMEDGRDGSDIDRRRFVDMADYINFHPIAILNRTAKELEGAIQGVLDRVNDEDECVLCCVSAHGFIRGGELFIYDTHNEAINLRPVVLKPVTESPKLVGKPKVLVINACREFEDDVVPKPEQIMPNADDCLLMYSCRLGEETWRRTDGYEKGTLFVGEVTNQVKWLYQTTDVQDIFAEVKRRVWELAPEVGKEQLPVLHSTLSKRLSWRPK</sequence>